<evidence type="ECO:0000313" key="3">
    <source>
        <dbReference type="Proteomes" id="UP000299102"/>
    </source>
</evidence>
<keyword evidence="3" id="KW-1185">Reference proteome</keyword>
<feature type="signal peptide" evidence="1">
    <location>
        <begin position="1"/>
        <end position="18"/>
    </location>
</feature>
<dbReference type="AlphaFoldDB" id="A0A4C1ZK74"/>
<name>A0A4C1ZK74_EUMVA</name>
<feature type="chain" id="PRO_5020032158" evidence="1">
    <location>
        <begin position="19"/>
        <end position="97"/>
    </location>
</feature>
<keyword evidence="1" id="KW-0732">Signal</keyword>
<dbReference type="EMBL" id="BGZK01001852">
    <property type="protein sequence ID" value="GBP87329.1"/>
    <property type="molecule type" value="Genomic_DNA"/>
</dbReference>
<proteinExistence type="predicted"/>
<dbReference type="Proteomes" id="UP000299102">
    <property type="component" value="Unassembled WGS sequence"/>
</dbReference>
<evidence type="ECO:0000313" key="2">
    <source>
        <dbReference type="EMBL" id="GBP87329.1"/>
    </source>
</evidence>
<sequence>MNVTLILIVFYCNSVAYQQRLVRLNKTPSRMLYRRIAKSHKLYSTFLIIHDRRELPPPDNDANFGLQRYTILEKHWTILENVQHVQDLRRDMASPST</sequence>
<comment type="caution">
    <text evidence="2">The sequence shown here is derived from an EMBL/GenBank/DDBJ whole genome shotgun (WGS) entry which is preliminary data.</text>
</comment>
<protein>
    <submittedName>
        <fullName evidence="2">Uncharacterized protein</fullName>
    </submittedName>
</protein>
<gene>
    <name evidence="2" type="ORF">EVAR_69568_1</name>
</gene>
<accession>A0A4C1ZK74</accession>
<reference evidence="2 3" key="1">
    <citation type="journal article" date="2019" name="Commun. Biol.">
        <title>The bagworm genome reveals a unique fibroin gene that provides high tensile strength.</title>
        <authorList>
            <person name="Kono N."/>
            <person name="Nakamura H."/>
            <person name="Ohtoshi R."/>
            <person name="Tomita M."/>
            <person name="Numata K."/>
            <person name="Arakawa K."/>
        </authorList>
    </citation>
    <scope>NUCLEOTIDE SEQUENCE [LARGE SCALE GENOMIC DNA]</scope>
</reference>
<evidence type="ECO:0000256" key="1">
    <source>
        <dbReference type="SAM" id="SignalP"/>
    </source>
</evidence>
<organism evidence="2 3">
    <name type="scientific">Eumeta variegata</name>
    <name type="common">Bagworm moth</name>
    <name type="synonym">Eumeta japonica</name>
    <dbReference type="NCBI Taxonomy" id="151549"/>
    <lineage>
        <taxon>Eukaryota</taxon>
        <taxon>Metazoa</taxon>
        <taxon>Ecdysozoa</taxon>
        <taxon>Arthropoda</taxon>
        <taxon>Hexapoda</taxon>
        <taxon>Insecta</taxon>
        <taxon>Pterygota</taxon>
        <taxon>Neoptera</taxon>
        <taxon>Endopterygota</taxon>
        <taxon>Lepidoptera</taxon>
        <taxon>Glossata</taxon>
        <taxon>Ditrysia</taxon>
        <taxon>Tineoidea</taxon>
        <taxon>Psychidae</taxon>
        <taxon>Oiketicinae</taxon>
        <taxon>Eumeta</taxon>
    </lineage>
</organism>